<dbReference type="AlphaFoldDB" id="A0A9Q0KE08"/>
<dbReference type="GO" id="GO:0003729">
    <property type="term" value="F:mRNA binding"/>
    <property type="evidence" value="ECO:0007669"/>
    <property type="project" value="UniProtKB-ARBA"/>
</dbReference>
<evidence type="ECO:0000259" key="2">
    <source>
        <dbReference type="PROSITE" id="PS50053"/>
    </source>
</evidence>
<evidence type="ECO:0000256" key="1">
    <source>
        <dbReference type="ARBA" id="ARBA00022499"/>
    </source>
</evidence>
<comment type="caution">
    <text evidence="3">The sequence shown here is derived from an EMBL/GenBank/DDBJ whole genome shotgun (WGS) entry which is preliminary data.</text>
</comment>
<dbReference type="InterPro" id="IPR050158">
    <property type="entry name" value="Ubiquitin_ubiquitin-like"/>
</dbReference>
<dbReference type="Gene3D" id="3.10.20.90">
    <property type="entry name" value="Phosphatidylinositol 3-kinase Catalytic Subunit, Chain A, domain 1"/>
    <property type="match status" value="2"/>
</dbReference>
<dbReference type="PANTHER" id="PTHR10666">
    <property type="entry name" value="UBIQUITIN"/>
    <property type="match status" value="1"/>
</dbReference>
<feature type="domain" description="Ubiquitin-like" evidence="2">
    <location>
        <begin position="62"/>
        <end position="131"/>
    </location>
</feature>
<evidence type="ECO:0000313" key="3">
    <source>
        <dbReference type="EMBL" id="KAJ4968747.1"/>
    </source>
</evidence>
<proteinExistence type="predicted"/>
<dbReference type="OrthoDB" id="1894077at2759"/>
<dbReference type="Proteomes" id="UP001141806">
    <property type="component" value="Unassembled WGS sequence"/>
</dbReference>
<keyword evidence="1" id="KW-1017">Isopeptide bond</keyword>
<protein>
    <recommendedName>
        <fullName evidence="2">Ubiquitin-like domain-containing protein</fullName>
    </recommendedName>
</protein>
<reference evidence="3" key="1">
    <citation type="journal article" date="2023" name="Plant J.">
        <title>The genome of the king protea, Protea cynaroides.</title>
        <authorList>
            <person name="Chang J."/>
            <person name="Duong T.A."/>
            <person name="Schoeman C."/>
            <person name="Ma X."/>
            <person name="Roodt D."/>
            <person name="Barker N."/>
            <person name="Li Z."/>
            <person name="Van de Peer Y."/>
            <person name="Mizrachi E."/>
        </authorList>
    </citation>
    <scope>NUCLEOTIDE SEQUENCE</scope>
    <source>
        <tissue evidence="3">Young leaves</tissue>
    </source>
</reference>
<dbReference type="Pfam" id="PF00240">
    <property type="entry name" value="ubiquitin"/>
    <property type="match status" value="2"/>
</dbReference>
<sequence length="306" mass="34557">MIWKGLSLWIQRGIEVVEVLFGFPLKFFSSWLWEVRGFSIVSMASGSDDTGSASVNSNDEEINIFLKIKKTMAFKVKRWERIKDIKAKFQDKLGVSGKIQGFFLAGNELKDSQTLVDYYVQKNSTLHLVLQGATTVRMKLFVMLPPYRTTIVLETDPGDSVQNIKAMIQDKEGIPKNCFTLAYIGSNLDDSWTLAARNIQNEATVLVVLNPSDMMNISVRTLTEAYSSWTTACGWPLWLIIKSLKSLKYIWFQLYLLRFSIFAMESENGDTGLPSVSSDDEEVRKGKFPSATQDLYCSCTSPLQGK</sequence>
<dbReference type="PROSITE" id="PS50053">
    <property type="entry name" value="UBIQUITIN_2"/>
    <property type="match status" value="2"/>
</dbReference>
<dbReference type="PRINTS" id="PR00348">
    <property type="entry name" value="UBIQUITIN"/>
</dbReference>
<dbReference type="SUPFAM" id="SSF54236">
    <property type="entry name" value="Ubiquitin-like"/>
    <property type="match status" value="2"/>
</dbReference>
<evidence type="ECO:0000313" key="4">
    <source>
        <dbReference type="Proteomes" id="UP001141806"/>
    </source>
</evidence>
<dbReference type="InterPro" id="IPR019956">
    <property type="entry name" value="Ubiquitin_dom"/>
</dbReference>
<dbReference type="InterPro" id="IPR000626">
    <property type="entry name" value="Ubiquitin-like_dom"/>
</dbReference>
<keyword evidence="4" id="KW-1185">Reference proteome</keyword>
<organism evidence="3 4">
    <name type="scientific">Protea cynaroides</name>
    <dbReference type="NCBI Taxonomy" id="273540"/>
    <lineage>
        <taxon>Eukaryota</taxon>
        <taxon>Viridiplantae</taxon>
        <taxon>Streptophyta</taxon>
        <taxon>Embryophyta</taxon>
        <taxon>Tracheophyta</taxon>
        <taxon>Spermatophyta</taxon>
        <taxon>Magnoliopsida</taxon>
        <taxon>Proteales</taxon>
        <taxon>Proteaceae</taxon>
        <taxon>Protea</taxon>
    </lineage>
</organism>
<dbReference type="SMART" id="SM00213">
    <property type="entry name" value="UBQ"/>
    <property type="match status" value="2"/>
</dbReference>
<name>A0A9Q0KE08_9MAGN</name>
<accession>A0A9Q0KE08</accession>
<dbReference type="InterPro" id="IPR029071">
    <property type="entry name" value="Ubiquitin-like_domsf"/>
</dbReference>
<feature type="domain" description="Ubiquitin-like" evidence="2">
    <location>
        <begin position="138"/>
        <end position="210"/>
    </location>
</feature>
<dbReference type="EMBL" id="JAMYWD010000006">
    <property type="protein sequence ID" value="KAJ4968747.1"/>
    <property type="molecule type" value="Genomic_DNA"/>
</dbReference>
<gene>
    <name evidence="3" type="ORF">NE237_015448</name>
</gene>